<dbReference type="KEGG" id="ccac:CcaHIS019_0702890"/>
<evidence type="ECO:0000313" key="3">
    <source>
        <dbReference type="Proteomes" id="UP001233271"/>
    </source>
</evidence>
<gene>
    <name evidence="2" type="ORF">CcaverHIS019_0702890</name>
</gene>
<keyword evidence="3" id="KW-1185">Reference proteome</keyword>
<accession>A0AA48LA86</accession>
<sequence>MLLLALTYLTLGVSAATMSWTNATLGNKWTAAQLNDSSFAKEEMLVRVHWAPPFCDNEVDTTSVTVSTTTSILTTKSTATASASASATTETGTNATPLLCIGAYTANAHNATPALVPCYSPTAALVFGTHHHIALGNGCLTAPSDPSNGFLVTIEDCDPDSEGQIWSWARHGSEWSFTHGDFCLDVMDGVYDVGTPLQVWECEEHGGNENQVFGFEKMLRIDYGDAEVYVDGITLSW</sequence>
<reference evidence="2" key="1">
    <citation type="journal article" date="2023" name="BMC Genomics">
        <title>Chromosome-level genome assemblies of Cutaneotrichosporon spp. (Trichosporonales, Basidiomycota) reveal imbalanced evolution between nucleotide sequences and chromosome synteny.</title>
        <authorList>
            <person name="Kobayashi Y."/>
            <person name="Kayamori A."/>
            <person name="Aoki K."/>
            <person name="Shiwa Y."/>
            <person name="Matsutani M."/>
            <person name="Fujita N."/>
            <person name="Sugita T."/>
            <person name="Iwasaki W."/>
            <person name="Tanaka N."/>
            <person name="Takashima M."/>
        </authorList>
    </citation>
    <scope>NUCLEOTIDE SEQUENCE</scope>
    <source>
        <strain evidence="2">HIS019</strain>
    </source>
</reference>
<proteinExistence type="predicted"/>
<feature type="signal peptide" evidence="1">
    <location>
        <begin position="1"/>
        <end position="15"/>
    </location>
</feature>
<dbReference type="SUPFAM" id="SSF50370">
    <property type="entry name" value="Ricin B-like lectins"/>
    <property type="match status" value="1"/>
</dbReference>
<dbReference type="PROSITE" id="PS50231">
    <property type="entry name" value="RICIN_B_LECTIN"/>
    <property type="match status" value="1"/>
</dbReference>
<dbReference type="GeneID" id="85498578"/>
<dbReference type="InterPro" id="IPR035992">
    <property type="entry name" value="Ricin_B-like_lectins"/>
</dbReference>
<dbReference type="AlphaFoldDB" id="A0AA48LA86"/>
<evidence type="ECO:0008006" key="4">
    <source>
        <dbReference type="Google" id="ProtNLM"/>
    </source>
</evidence>
<keyword evidence="1" id="KW-0732">Signal</keyword>
<name>A0AA48LA86_9TREE</name>
<dbReference type="RefSeq" id="XP_060459973.1">
    <property type="nucleotide sequence ID" value="XM_060603706.1"/>
</dbReference>
<organism evidence="2 3">
    <name type="scientific">Cutaneotrichosporon cavernicola</name>
    <dbReference type="NCBI Taxonomy" id="279322"/>
    <lineage>
        <taxon>Eukaryota</taxon>
        <taxon>Fungi</taxon>
        <taxon>Dikarya</taxon>
        <taxon>Basidiomycota</taxon>
        <taxon>Agaricomycotina</taxon>
        <taxon>Tremellomycetes</taxon>
        <taxon>Trichosporonales</taxon>
        <taxon>Trichosporonaceae</taxon>
        <taxon>Cutaneotrichosporon</taxon>
    </lineage>
</organism>
<evidence type="ECO:0000256" key="1">
    <source>
        <dbReference type="SAM" id="SignalP"/>
    </source>
</evidence>
<dbReference type="EMBL" id="AP028219">
    <property type="protein sequence ID" value="BEI94708.1"/>
    <property type="molecule type" value="Genomic_DNA"/>
</dbReference>
<feature type="chain" id="PRO_5041238002" description="Ricin B lectin domain-containing protein" evidence="1">
    <location>
        <begin position="16"/>
        <end position="237"/>
    </location>
</feature>
<evidence type="ECO:0000313" key="2">
    <source>
        <dbReference type="EMBL" id="BEI94708.1"/>
    </source>
</evidence>
<protein>
    <recommendedName>
        <fullName evidence="4">Ricin B lectin domain-containing protein</fullName>
    </recommendedName>
</protein>
<dbReference type="Gene3D" id="2.80.10.50">
    <property type="match status" value="1"/>
</dbReference>
<dbReference type="Proteomes" id="UP001233271">
    <property type="component" value="Chromosome 7b"/>
</dbReference>